<feature type="compositionally biased region" description="Basic residues" evidence="1">
    <location>
        <begin position="16"/>
        <end position="26"/>
    </location>
</feature>
<feature type="compositionally biased region" description="Basic and acidic residues" evidence="1">
    <location>
        <begin position="63"/>
        <end position="75"/>
    </location>
</feature>
<gene>
    <name evidence="2" type="ORF">HJG63_002182</name>
</gene>
<name>A0A7J8E6L7_ROUAE</name>
<keyword evidence="3" id="KW-1185">Reference proteome</keyword>
<evidence type="ECO:0000313" key="2">
    <source>
        <dbReference type="EMBL" id="KAF6430859.1"/>
    </source>
</evidence>
<sequence>MELYRAAYQQWRAWKKAQKARKKKKKPAAEEHLEEEMEEPYPREEPVKPVPPEPIDPAVTEQQVRERAAQGRRPGEPTLVPELSLAGSVTPSDQCPR</sequence>
<dbReference type="GO" id="GO:0035869">
    <property type="term" value="C:ciliary transition zone"/>
    <property type="evidence" value="ECO:0007669"/>
    <property type="project" value="TreeGrafter"/>
</dbReference>
<reference evidence="2 3" key="1">
    <citation type="journal article" date="2020" name="Nature">
        <title>Six reference-quality genomes reveal evolution of bat adaptations.</title>
        <authorList>
            <person name="Jebb D."/>
            <person name="Huang Z."/>
            <person name="Pippel M."/>
            <person name="Hughes G.M."/>
            <person name="Lavrichenko K."/>
            <person name="Devanna P."/>
            <person name="Winkler S."/>
            <person name="Jermiin L.S."/>
            <person name="Skirmuntt E.C."/>
            <person name="Katzourakis A."/>
            <person name="Burkitt-Gray L."/>
            <person name="Ray D.A."/>
            <person name="Sullivan K.A.M."/>
            <person name="Roscito J.G."/>
            <person name="Kirilenko B.M."/>
            <person name="Davalos L.M."/>
            <person name="Corthals A.P."/>
            <person name="Power M.L."/>
            <person name="Jones G."/>
            <person name="Ransome R.D."/>
            <person name="Dechmann D.K.N."/>
            <person name="Locatelli A.G."/>
            <person name="Puechmaille S.J."/>
            <person name="Fedrigo O."/>
            <person name="Jarvis E.D."/>
            <person name="Hiller M."/>
            <person name="Vernes S.C."/>
            <person name="Myers E.W."/>
            <person name="Teeling E.C."/>
        </authorList>
    </citation>
    <scope>NUCLEOTIDE SEQUENCE [LARGE SCALE GENOMIC DNA]</scope>
    <source>
        <strain evidence="2">MRouAeg1</strain>
        <tissue evidence="2">Muscle</tissue>
    </source>
</reference>
<proteinExistence type="predicted"/>
<dbReference type="PANTHER" id="PTHR20837">
    <property type="entry name" value="CENTROSOMAL PROTEIN-RELATED"/>
    <property type="match status" value="1"/>
</dbReference>
<dbReference type="PANTHER" id="PTHR20837:SF7">
    <property type="entry name" value="COILED-COIL AND C2 DOMAIN-CONTAINING PROTEIN 2A"/>
    <property type="match status" value="1"/>
</dbReference>
<dbReference type="EMBL" id="JACASE010000010">
    <property type="protein sequence ID" value="KAF6430859.1"/>
    <property type="molecule type" value="Genomic_DNA"/>
</dbReference>
<dbReference type="GO" id="GO:1904491">
    <property type="term" value="P:protein localization to ciliary transition zone"/>
    <property type="evidence" value="ECO:0007669"/>
    <property type="project" value="TreeGrafter"/>
</dbReference>
<comment type="caution">
    <text evidence="2">The sequence shown here is derived from an EMBL/GenBank/DDBJ whole genome shotgun (WGS) entry which is preliminary data.</text>
</comment>
<dbReference type="GO" id="GO:1905515">
    <property type="term" value="P:non-motile cilium assembly"/>
    <property type="evidence" value="ECO:0007669"/>
    <property type="project" value="TreeGrafter"/>
</dbReference>
<accession>A0A7J8E6L7</accession>
<organism evidence="2 3">
    <name type="scientific">Rousettus aegyptiacus</name>
    <name type="common">Egyptian fruit bat</name>
    <name type="synonym">Pteropus aegyptiacus</name>
    <dbReference type="NCBI Taxonomy" id="9407"/>
    <lineage>
        <taxon>Eukaryota</taxon>
        <taxon>Metazoa</taxon>
        <taxon>Chordata</taxon>
        <taxon>Craniata</taxon>
        <taxon>Vertebrata</taxon>
        <taxon>Euteleostomi</taxon>
        <taxon>Mammalia</taxon>
        <taxon>Eutheria</taxon>
        <taxon>Laurasiatheria</taxon>
        <taxon>Chiroptera</taxon>
        <taxon>Yinpterochiroptera</taxon>
        <taxon>Pteropodoidea</taxon>
        <taxon>Pteropodidae</taxon>
        <taxon>Rousettinae</taxon>
        <taxon>Rousettus</taxon>
    </lineage>
</organism>
<evidence type="ECO:0000313" key="3">
    <source>
        <dbReference type="Proteomes" id="UP000593571"/>
    </source>
</evidence>
<dbReference type="Proteomes" id="UP000593571">
    <property type="component" value="Unassembled WGS sequence"/>
</dbReference>
<feature type="region of interest" description="Disordered" evidence="1">
    <location>
        <begin position="16"/>
        <end position="97"/>
    </location>
</feature>
<evidence type="ECO:0000256" key="1">
    <source>
        <dbReference type="SAM" id="MobiDB-lite"/>
    </source>
</evidence>
<dbReference type="InterPro" id="IPR052434">
    <property type="entry name" value="Tectonic-like_complex_comp"/>
</dbReference>
<feature type="compositionally biased region" description="Polar residues" evidence="1">
    <location>
        <begin position="87"/>
        <end position="97"/>
    </location>
</feature>
<dbReference type="AlphaFoldDB" id="A0A7J8E6L7"/>
<protein>
    <submittedName>
        <fullName evidence="2">Coiled-coil and C2 domain containing 2A</fullName>
    </submittedName>
</protein>